<keyword evidence="2" id="KW-0040">ANK repeat</keyword>
<evidence type="ECO:0000313" key="4">
    <source>
        <dbReference type="EMBL" id="KEI71284.1"/>
    </source>
</evidence>
<dbReference type="AlphaFoldDB" id="A0A081KAV8"/>
<dbReference type="PANTHER" id="PTHR24180">
    <property type="entry name" value="CYCLIN-DEPENDENT KINASE INHIBITOR 2C-RELATED"/>
    <property type="match status" value="1"/>
</dbReference>
<feature type="compositionally biased region" description="Basic and acidic residues" evidence="3">
    <location>
        <begin position="368"/>
        <end position="384"/>
    </location>
</feature>
<feature type="compositionally biased region" description="Polar residues" evidence="3">
    <location>
        <begin position="840"/>
        <end position="851"/>
    </location>
</feature>
<sequence>MTSPVSPAGTTSWQRGSQEACSTAPAKGGKIPTVFQKKAEGCDVAHQLSAQRGDQHPKTDSTQYPLTKRWSEIVQPHQAPELEKQCLSPTEQIVARLKHEYIDSETFRIFDNHFYESFPDSLKAIYLDCKDDLQKCIKIDEDEEASEADLALLPKLLPPRITAITTEIIRLSKGIGSEIPVWLVPTVLILDELKTLLPGSERIKYARPLYQLTFAIRFDDEIPADKRRALLIYMQAHGEELDFHANENLMFEHLITSLQDKDQPALETALTAELEAVHIHESPLENLPLTSVTQETISAAPGKIAPPPPENPSKPVKEQTPAAHLVTRHFKNATASPEDTVESSREQVPPAQDSASSHKKRRKKKRKPQEDKQSVVLREKKKPDVAQAAPVKPTSKVPEVQHGTFVNDLRTGNISNAIEQLNAGNINKPIADNGLPPAFYLLDRDVPIETDHFEELVRRGCNLHQSATVTINETTLNTSPVLFAMHRLGELSKRMVSATELEKMILEKQTETLEQNIMKLLYVDRAGIDQPGQCIRGGIFQDNTPKVITLTPLQFAVTRQLVIPLNTLRTFGAVSNTPLMAGEHQYYPVHVASMTISDVTPLIFQKLLALPQISPINETDMAHTDLTVVTRDGSTPLHVLAETMVMRLKAQETQYAKGAKDGQIEIRGLYQKLNMNLLKVTMTLREHGLDFGRKNNRQQTAEQYFKDLVEKSISSKLLKDDMLNWSVPCFSELIAEPTPPESLSEPKPEHSEDSESIAATSSLHMTDVSNDAVEPYRERTPSTQEDSAPLQNKNRKEKQKIPQFDMDASVSTLPPAHPTIVYTRPVITLSGDSKAPLVTPQEQPSSTQNAELSGKKKRKKQQQIHQPKKDQDEIDAALRALPPVNTTVVSTQPVLNPPGESHGDFLRYLSVGWTDKAMRHLTRENINKPVMYEGLPPLFLIFNHKASLMPRHFKSMVNKSCDLNPVCPLIIDGETVKTSILLYSIHRCDVLASETLSSEEMEKKTKAMDANLKYVVEAGADINMPAEFIRDNIFREYTAQKVMMLTPLQLAVTKQKLPFARDFLAMKANPDIPLNVGDLTCSLAHIACMKIESDTPDLLKLLYEHSEFKTNPNKVTSDGSTVLHCLAKTAVMKVKALETTHAEQDKKQVHGLQRSVITTLEQQALKQLSETIQEHGKDFGIKDNNNQTALEVFRTLVEQEISEEQVKQDMQRLEVFFTQPAVEPAQPVAPPLYSQAGSKKLRIR</sequence>
<feature type="region of interest" description="Disordered" evidence="3">
    <location>
        <begin position="735"/>
        <end position="816"/>
    </location>
</feature>
<feature type="compositionally biased region" description="Basic and acidic residues" evidence="3">
    <location>
        <begin position="744"/>
        <end position="753"/>
    </location>
</feature>
<reference evidence="4 5" key="1">
    <citation type="submission" date="2014-06" db="EMBL/GenBank/DDBJ databases">
        <title>Whole Genome Sequences of Three Symbiotic Endozoicomonas Bacteria.</title>
        <authorList>
            <person name="Neave M.J."/>
            <person name="Apprill A."/>
            <person name="Voolstra C.R."/>
        </authorList>
    </citation>
    <scope>NUCLEOTIDE SEQUENCE [LARGE SCALE GENOMIC DNA]</scope>
    <source>
        <strain evidence="4 5">DSM 22380</strain>
    </source>
</reference>
<accession>A0A081KAV8</accession>
<keyword evidence="5" id="KW-1185">Reference proteome</keyword>
<feature type="compositionally biased region" description="Polar residues" evidence="3">
    <location>
        <begin position="757"/>
        <end position="769"/>
    </location>
</feature>
<keyword evidence="1" id="KW-0677">Repeat</keyword>
<dbReference type="InterPro" id="IPR051637">
    <property type="entry name" value="Ank_repeat_dom-contain_49"/>
</dbReference>
<dbReference type="InterPro" id="IPR036770">
    <property type="entry name" value="Ankyrin_rpt-contain_sf"/>
</dbReference>
<gene>
    <name evidence="4" type="ORF">GV64_11520</name>
</gene>
<evidence type="ECO:0000256" key="1">
    <source>
        <dbReference type="ARBA" id="ARBA00022737"/>
    </source>
</evidence>
<evidence type="ECO:0000256" key="2">
    <source>
        <dbReference type="ARBA" id="ARBA00023043"/>
    </source>
</evidence>
<dbReference type="RefSeq" id="WP_020582864.1">
    <property type="nucleotide sequence ID" value="NZ_JOJP01000001.1"/>
</dbReference>
<dbReference type="PANTHER" id="PTHR24180:SF45">
    <property type="entry name" value="POLY [ADP-RIBOSE] POLYMERASE TANKYRASE"/>
    <property type="match status" value="1"/>
</dbReference>
<feature type="region of interest" description="Disordered" evidence="3">
    <location>
        <begin position="832"/>
        <end position="872"/>
    </location>
</feature>
<name>A0A081KAV8_9GAMM</name>
<evidence type="ECO:0000256" key="3">
    <source>
        <dbReference type="SAM" id="MobiDB-lite"/>
    </source>
</evidence>
<feature type="region of interest" description="Disordered" evidence="3">
    <location>
        <begin position="299"/>
        <end position="321"/>
    </location>
</feature>
<dbReference type="EMBL" id="JOJP01000001">
    <property type="protein sequence ID" value="KEI71284.1"/>
    <property type="molecule type" value="Genomic_DNA"/>
</dbReference>
<dbReference type="Gene3D" id="1.25.40.20">
    <property type="entry name" value="Ankyrin repeat-containing domain"/>
    <property type="match status" value="1"/>
</dbReference>
<feature type="region of interest" description="Disordered" evidence="3">
    <location>
        <begin position="1"/>
        <end position="29"/>
    </location>
</feature>
<protein>
    <submittedName>
        <fullName evidence="4">Uncharacterized protein</fullName>
    </submittedName>
</protein>
<evidence type="ECO:0000313" key="5">
    <source>
        <dbReference type="Proteomes" id="UP000027997"/>
    </source>
</evidence>
<feature type="region of interest" description="Disordered" evidence="3">
    <location>
        <begin position="333"/>
        <end position="400"/>
    </location>
</feature>
<feature type="compositionally biased region" description="Basic residues" evidence="3">
    <location>
        <begin position="357"/>
        <end position="367"/>
    </location>
</feature>
<dbReference type="SUPFAM" id="SSF48403">
    <property type="entry name" value="Ankyrin repeat"/>
    <property type="match status" value="1"/>
</dbReference>
<dbReference type="Proteomes" id="UP000027997">
    <property type="component" value="Unassembled WGS sequence"/>
</dbReference>
<comment type="caution">
    <text evidence="4">The sequence shown here is derived from an EMBL/GenBank/DDBJ whole genome shotgun (WGS) entry which is preliminary data.</text>
</comment>
<organism evidence="4 5">
    <name type="scientific">Endozoicomonas elysicola</name>
    <dbReference type="NCBI Taxonomy" id="305900"/>
    <lineage>
        <taxon>Bacteria</taxon>
        <taxon>Pseudomonadati</taxon>
        <taxon>Pseudomonadota</taxon>
        <taxon>Gammaproteobacteria</taxon>
        <taxon>Oceanospirillales</taxon>
        <taxon>Endozoicomonadaceae</taxon>
        <taxon>Endozoicomonas</taxon>
    </lineage>
</organism>
<feature type="compositionally biased region" description="Polar residues" evidence="3">
    <location>
        <begin position="781"/>
        <end position="792"/>
    </location>
</feature>
<feature type="compositionally biased region" description="Polar residues" evidence="3">
    <location>
        <begin position="1"/>
        <end position="21"/>
    </location>
</feature>
<proteinExistence type="predicted"/>